<dbReference type="Pfam" id="PF00520">
    <property type="entry name" value="Ion_trans"/>
    <property type="match status" value="2"/>
</dbReference>
<feature type="compositionally biased region" description="Pro residues" evidence="5">
    <location>
        <begin position="97"/>
        <end position="111"/>
    </location>
</feature>
<feature type="transmembrane region" description="Helical" evidence="6">
    <location>
        <begin position="692"/>
        <end position="713"/>
    </location>
</feature>
<evidence type="ECO:0000256" key="2">
    <source>
        <dbReference type="ARBA" id="ARBA00022692"/>
    </source>
</evidence>
<feature type="domain" description="Ion transport" evidence="7">
    <location>
        <begin position="821"/>
        <end position="978"/>
    </location>
</feature>
<protein>
    <submittedName>
        <fullName evidence="9">Uncharacterized protein LOC113147043</fullName>
    </submittedName>
</protein>
<name>A0A6P6RWW8_9EIME</name>
<comment type="subcellular location">
    <subcellularLocation>
        <location evidence="1">Membrane</location>
        <topology evidence="1">Multi-pass membrane protein</topology>
    </subcellularLocation>
</comment>
<evidence type="ECO:0000313" key="9">
    <source>
        <dbReference type="RefSeq" id="XP_026191999.1"/>
    </source>
</evidence>
<feature type="region of interest" description="Disordered" evidence="5">
    <location>
        <begin position="541"/>
        <end position="560"/>
    </location>
</feature>
<keyword evidence="2 6" id="KW-0812">Transmembrane</keyword>
<feature type="transmembrane region" description="Helical" evidence="6">
    <location>
        <begin position="947"/>
        <end position="971"/>
    </location>
</feature>
<evidence type="ECO:0000256" key="1">
    <source>
        <dbReference type="ARBA" id="ARBA00004141"/>
    </source>
</evidence>
<feature type="transmembrane region" description="Helical" evidence="6">
    <location>
        <begin position="423"/>
        <end position="447"/>
    </location>
</feature>
<evidence type="ECO:0000256" key="6">
    <source>
        <dbReference type="SAM" id="Phobius"/>
    </source>
</evidence>
<feature type="transmembrane region" description="Helical" evidence="6">
    <location>
        <begin position="855"/>
        <end position="874"/>
    </location>
</feature>
<dbReference type="PANTHER" id="PTHR46726">
    <property type="entry name" value="TWO PORE CHANNEL 3"/>
    <property type="match status" value="1"/>
</dbReference>
<dbReference type="PANTHER" id="PTHR46726:SF1">
    <property type="entry name" value="TWO-PORE CALCIUM CHANNEL 3"/>
    <property type="match status" value="1"/>
</dbReference>
<dbReference type="InterPro" id="IPR005821">
    <property type="entry name" value="Ion_trans_dom"/>
</dbReference>
<dbReference type="SUPFAM" id="SSF81324">
    <property type="entry name" value="Voltage-gated potassium channels"/>
    <property type="match status" value="1"/>
</dbReference>
<feature type="transmembrane region" description="Helical" evidence="6">
    <location>
        <begin position="750"/>
        <end position="770"/>
    </location>
</feature>
<feature type="transmembrane region" description="Helical" evidence="6">
    <location>
        <begin position="394"/>
        <end position="417"/>
    </location>
</feature>
<keyword evidence="4 6" id="KW-0472">Membrane</keyword>
<feature type="transmembrane region" description="Helical" evidence="6">
    <location>
        <begin position="293"/>
        <end position="315"/>
    </location>
</feature>
<evidence type="ECO:0000256" key="3">
    <source>
        <dbReference type="ARBA" id="ARBA00022989"/>
    </source>
</evidence>
<dbReference type="GO" id="GO:0016020">
    <property type="term" value="C:membrane"/>
    <property type="evidence" value="ECO:0007669"/>
    <property type="project" value="UniProtKB-SubCell"/>
</dbReference>
<keyword evidence="8" id="KW-1185">Reference proteome</keyword>
<evidence type="ECO:0000256" key="4">
    <source>
        <dbReference type="ARBA" id="ARBA00023136"/>
    </source>
</evidence>
<reference evidence="9" key="1">
    <citation type="submission" date="2025-08" db="UniProtKB">
        <authorList>
            <consortium name="RefSeq"/>
        </authorList>
    </citation>
    <scope>IDENTIFICATION</scope>
</reference>
<evidence type="ECO:0000259" key="7">
    <source>
        <dbReference type="Pfam" id="PF00520"/>
    </source>
</evidence>
<evidence type="ECO:0000256" key="5">
    <source>
        <dbReference type="SAM" id="MobiDB-lite"/>
    </source>
</evidence>
<dbReference type="Proteomes" id="UP000515125">
    <property type="component" value="Unplaced"/>
</dbReference>
<evidence type="ECO:0000313" key="8">
    <source>
        <dbReference type="Proteomes" id="UP000515125"/>
    </source>
</evidence>
<accession>A0A6P6RWW8</accession>
<proteinExistence type="predicted"/>
<sequence length="1033" mass="112054">MSWGPPPPFSGQDKLRGGIAFGAAACWIRAAGEVSREPALPPSAFASILQQRAYRESLRLRRHRAAVLLLYLLLPFFVPEGSSPPSPYSFRDLQQQTPPPQQPGRQPPQPDGPRRELPLRGGIPREHKFAVEGSRRQKLLILPWEFTPQSLESPDVALHTPSSPPEILDLEPPQHPFVDTPRQLLLQSQPPLPKTSRFLRLAINTASCQPDSTQCLAANTPILSAIHTSSGANGDSFLHDNSAFKPWRTWPLSPQHGWKAMWLVALLCLCFLGYCSLLAAVTRGCTPSAAVPVAALACCLVSAADYILLVFGNVAGGAHTAGGAWRATRLARPLLLCGLQHSVRVLLVRIVKTLPQLWSIILALFLSVALFDWLGVILFAGTGGHEQFHSFQRGCVSLLLVVTTVRLPQVLLCGYTVHEAAVLFVIAFYLITALLLGLFAAAFFSAFRRQEEKDLAELSALRVRYLLSAFSLLQDCGGGHVKLREWRLFYEALSALPPASFQTLSPEETRLFLQQQQQQQPDSSLAPEQKRLGTVALVSPKDREETDWLPSPWGSPSSRRMQLRGADRIGASEASRLLLQASPLAASASAASAAEAAEDEVQEAASLLRAWGMRERQLGGPLRALYRRQMLAEAQFALDCLGEASADSGGGRGISPLAFARLPAALAAVEKEKAAAAAKAFEKARTPRASSWAWGLSAVADIAVAVSLVVTFLQTRKFILTASSLTGEPIDEEAADGMPASCFLSHATSYWLQFGLSAVYFSSAGALLGLEVKHRGLWKLSTVSNFDLCAIAALLVVDSACLLAGAAPSLSPENNAEGLVDDLSRCIAFARVLRGLRIGFRINPLKKMVTRLLRAVRRLKTVIQVLLLLFYTYATVGMELFRGLIECELGAQGIGSTGPEAEGDLTDWGLLNFNDLFSSLVTLFLLTVNGWDDALKALVKHTSVLKCSLYFVSFYILTDTILLNLLVALVLEAYEQVSSVPPQIAPPAVDEQPFHNAAHKMPLLLQIEGTLLSEQSRSPAGTESSHNNSPLIS</sequence>
<dbReference type="RefSeq" id="XP_026191999.1">
    <property type="nucleotide sequence ID" value="XM_026336214.1"/>
</dbReference>
<keyword evidence="3 6" id="KW-1133">Transmembrane helix</keyword>
<gene>
    <name evidence="9" type="primary">LOC113147043</name>
</gene>
<dbReference type="AlphaFoldDB" id="A0A6P6RWW8"/>
<dbReference type="GO" id="GO:0005216">
    <property type="term" value="F:monoatomic ion channel activity"/>
    <property type="evidence" value="ECO:0007669"/>
    <property type="project" value="InterPro"/>
</dbReference>
<dbReference type="GeneID" id="113147043"/>
<dbReference type="Gene3D" id="1.10.287.70">
    <property type="match status" value="2"/>
</dbReference>
<feature type="transmembrane region" description="Helical" evidence="6">
    <location>
        <begin position="357"/>
        <end position="382"/>
    </location>
</feature>
<dbReference type="OrthoDB" id="449047at2759"/>
<feature type="region of interest" description="Disordered" evidence="5">
    <location>
        <begin position="85"/>
        <end position="127"/>
    </location>
</feature>
<feature type="compositionally biased region" description="Basic and acidic residues" evidence="5">
    <location>
        <begin position="112"/>
        <end position="127"/>
    </location>
</feature>
<feature type="transmembrane region" description="Helical" evidence="6">
    <location>
        <begin position="260"/>
        <end position="281"/>
    </location>
</feature>
<feature type="domain" description="Ion transport" evidence="7">
    <location>
        <begin position="297"/>
        <end position="453"/>
    </location>
</feature>
<organism evidence="8 9">
    <name type="scientific">Cyclospora cayetanensis</name>
    <dbReference type="NCBI Taxonomy" id="88456"/>
    <lineage>
        <taxon>Eukaryota</taxon>
        <taxon>Sar</taxon>
        <taxon>Alveolata</taxon>
        <taxon>Apicomplexa</taxon>
        <taxon>Conoidasida</taxon>
        <taxon>Coccidia</taxon>
        <taxon>Eucoccidiorida</taxon>
        <taxon>Eimeriorina</taxon>
        <taxon>Eimeriidae</taxon>
        <taxon>Cyclospora</taxon>
    </lineage>
</organism>